<evidence type="ECO:0000313" key="2">
    <source>
        <dbReference type="Proteomes" id="UP001059596"/>
    </source>
</evidence>
<evidence type="ECO:0000313" key="1">
    <source>
        <dbReference type="EMBL" id="KAI8044838.1"/>
    </source>
</evidence>
<dbReference type="AlphaFoldDB" id="A0A9P9YXD4"/>
<dbReference type="Proteomes" id="UP001059596">
    <property type="component" value="Chromosome 3R"/>
</dbReference>
<keyword evidence="2" id="KW-1185">Reference proteome</keyword>
<dbReference type="EMBL" id="JAMKOV010000001">
    <property type="protein sequence ID" value="KAI8044838.1"/>
    <property type="molecule type" value="Genomic_DNA"/>
</dbReference>
<name>A0A9P9YXD4_9MUSC</name>
<accession>A0A9P9YXD4</accession>
<reference evidence="1" key="1">
    <citation type="journal article" date="2023" name="Genome Biol. Evol.">
        <title>Long-read-based Genome Assembly of Drosophila gunungcola Reveals Fewer Chemosensory Genes in Flower-breeding Species.</title>
        <authorList>
            <person name="Negi A."/>
            <person name="Liao B.Y."/>
            <person name="Yeh S.D."/>
        </authorList>
    </citation>
    <scope>NUCLEOTIDE SEQUENCE</scope>
    <source>
        <strain evidence="1">Sukarami</strain>
    </source>
</reference>
<gene>
    <name evidence="1" type="ORF">M5D96_001012</name>
</gene>
<organism evidence="1 2">
    <name type="scientific">Drosophila gunungcola</name>
    <name type="common">fruit fly</name>
    <dbReference type="NCBI Taxonomy" id="103775"/>
    <lineage>
        <taxon>Eukaryota</taxon>
        <taxon>Metazoa</taxon>
        <taxon>Ecdysozoa</taxon>
        <taxon>Arthropoda</taxon>
        <taxon>Hexapoda</taxon>
        <taxon>Insecta</taxon>
        <taxon>Pterygota</taxon>
        <taxon>Neoptera</taxon>
        <taxon>Endopterygota</taxon>
        <taxon>Diptera</taxon>
        <taxon>Brachycera</taxon>
        <taxon>Muscomorpha</taxon>
        <taxon>Ephydroidea</taxon>
        <taxon>Drosophilidae</taxon>
        <taxon>Drosophila</taxon>
        <taxon>Sophophora</taxon>
    </lineage>
</organism>
<proteinExistence type="predicted"/>
<comment type="caution">
    <text evidence="1">The sequence shown here is derived from an EMBL/GenBank/DDBJ whole genome shotgun (WGS) entry which is preliminary data.</text>
</comment>
<sequence length="60" mass="7125">MKSRLCFSLAEKKRKQSKSTRQLKIQKIECKNNSPNCLHRYFYPYYLDRTHTGTLTIAGE</sequence>
<protein>
    <submittedName>
        <fullName evidence="1">Uncharacterized protein</fullName>
    </submittedName>
</protein>